<dbReference type="OrthoDB" id="8000269at2"/>
<name>A0A1B2EQL4_9HYPH</name>
<organism evidence="1">
    <name type="scientific">Microvirga ossetica</name>
    <dbReference type="NCBI Taxonomy" id="1882682"/>
    <lineage>
        <taxon>Bacteria</taxon>
        <taxon>Pseudomonadati</taxon>
        <taxon>Pseudomonadota</taxon>
        <taxon>Alphaproteobacteria</taxon>
        <taxon>Hyphomicrobiales</taxon>
        <taxon>Methylobacteriaceae</taxon>
        <taxon>Microvirga</taxon>
    </lineage>
</organism>
<gene>
    <name evidence="1" type="ORF">BB934_28525</name>
</gene>
<geneLocation type="plasmid" evidence="1">
    <name>unnamed1</name>
</geneLocation>
<protein>
    <recommendedName>
        <fullName evidence="2">Resolvase</fullName>
    </recommendedName>
</protein>
<evidence type="ECO:0008006" key="2">
    <source>
        <dbReference type="Google" id="ProtNLM"/>
    </source>
</evidence>
<keyword evidence="1" id="KW-0614">Plasmid</keyword>
<reference evidence="1" key="1">
    <citation type="submission" date="2016-07" db="EMBL/GenBank/DDBJ databases">
        <title>Microvirga ossetica sp. nov. a new species of rhizobia isolated from root nodules of the legume species Vicia alpestris Steven originated from North Ossetia region in the Caucasus.</title>
        <authorList>
            <person name="Safronova V.I."/>
            <person name="Kuznetsova I.G."/>
            <person name="Sazanova A.L."/>
            <person name="Belimov A."/>
            <person name="Andronov E."/>
            <person name="Osledkin Y.S."/>
            <person name="Onishchuk O.P."/>
            <person name="Kurchak O.N."/>
            <person name="Shaposhnikov A.I."/>
            <person name="Willems A."/>
            <person name="Tikhonovich I.A."/>
        </authorList>
    </citation>
    <scope>NUCLEOTIDE SEQUENCE [LARGE SCALE GENOMIC DNA]</scope>
    <source>
        <strain evidence="1">V5/3M</strain>
        <plasmid evidence="1">unnamed1</plasmid>
    </source>
</reference>
<dbReference type="EMBL" id="CP016617">
    <property type="protein sequence ID" value="ANY82274.1"/>
    <property type="molecule type" value="Genomic_DNA"/>
</dbReference>
<dbReference type="RefSeq" id="WP_099513396.1">
    <property type="nucleotide sequence ID" value="NZ_CP016617.1"/>
</dbReference>
<dbReference type="AlphaFoldDB" id="A0A1B2EQL4"/>
<dbReference type="KEGG" id="moc:BB934_28525"/>
<proteinExistence type="predicted"/>
<accession>A0A1B2EQL4</accession>
<sequence length="123" mass="13178">MPAANRLAVGIMAKVADEERPMTSKRTNDVLAVAKTKARGKRLGGNRGNLPVIGDKGRAISLATRQFKANNRTSELLPVIEELRSAGAVPLRQITAELNAKGIQTAHGGEWSAVQAKRALERV</sequence>
<evidence type="ECO:0000313" key="1">
    <source>
        <dbReference type="EMBL" id="ANY82274.1"/>
    </source>
</evidence>